<reference evidence="2 3" key="1">
    <citation type="journal article" date="2018" name="Evol. Lett.">
        <title>Horizontal gene cluster transfer increased hallucinogenic mushroom diversity.</title>
        <authorList>
            <person name="Reynolds H.T."/>
            <person name="Vijayakumar V."/>
            <person name="Gluck-Thaler E."/>
            <person name="Korotkin H.B."/>
            <person name="Matheny P.B."/>
            <person name="Slot J.C."/>
        </authorList>
    </citation>
    <scope>NUCLEOTIDE SEQUENCE [LARGE SCALE GENOMIC DNA]</scope>
    <source>
        <strain evidence="2 3">2631</strain>
    </source>
</reference>
<evidence type="ECO:0000256" key="1">
    <source>
        <dbReference type="SAM" id="MobiDB-lite"/>
    </source>
</evidence>
<dbReference type="InParanoid" id="A0A409WTH4"/>
<organism evidence="2 3">
    <name type="scientific">Psilocybe cyanescens</name>
    <dbReference type="NCBI Taxonomy" id="93625"/>
    <lineage>
        <taxon>Eukaryota</taxon>
        <taxon>Fungi</taxon>
        <taxon>Dikarya</taxon>
        <taxon>Basidiomycota</taxon>
        <taxon>Agaricomycotina</taxon>
        <taxon>Agaricomycetes</taxon>
        <taxon>Agaricomycetidae</taxon>
        <taxon>Agaricales</taxon>
        <taxon>Agaricineae</taxon>
        <taxon>Strophariaceae</taxon>
        <taxon>Psilocybe</taxon>
    </lineage>
</organism>
<protein>
    <submittedName>
        <fullName evidence="2">Uncharacterized protein</fullName>
    </submittedName>
</protein>
<evidence type="ECO:0000313" key="2">
    <source>
        <dbReference type="EMBL" id="PPQ81792.1"/>
    </source>
</evidence>
<name>A0A409WTH4_PSICY</name>
<gene>
    <name evidence="2" type="ORF">CVT25_013660</name>
</gene>
<proteinExistence type="predicted"/>
<dbReference type="STRING" id="93625.A0A409WTH4"/>
<feature type="region of interest" description="Disordered" evidence="1">
    <location>
        <begin position="53"/>
        <end position="79"/>
    </location>
</feature>
<evidence type="ECO:0000313" key="3">
    <source>
        <dbReference type="Proteomes" id="UP000283269"/>
    </source>
</evidence>
<keyword evidence="3" id="KW-1185">Reference proteome</keyword>
<sequence>MPASAMEGVVLTATSETLATLSPAELVSLFTCLPTIGLEFGKIFEYRERNANANSNANGNANGIPKQKQPQPQLNLQQQ</sequence>
<comment type="caution">
    <text evidence="2">The sequence shown here is derived from an EMBL/GenBank/DDBJ whole genome shotgun (WGS) entry which is preliminary data.</text>
</comment>
<dbReference type="EMBL" id="NHYD01003210">
    <property type="protein sequence ID" value="PPQ81792.1"/>
    <property type="molecule type" value="Genomic_DNA"/>
</dbReference>
<accession>A0A409WTH4</accession>
<dbReference type="Proteomes" id="UP000283269">
    <property type="component" value="Unassembled WGS sequence"/>
</dbReference>
<dbReference type="AlphaFoldDB" id="A0A409WTH4"/>